<dbReference type="AlphaFoldDB" id="A0ABD1Y366"/>
<evidence type="ECO:0000313" key="3">
    <source>
        <dbReference type="Proteomes" id="UP001605036"/>
    </source>
</evidence>
<gene>
    <name evidence="2" type="ORF">R1flu_000357</name>
</gene>
<feature type="region of interest" description="Disordered" evidence="1">
    <location>
        <begin position="20"/>
        <end position="55"/>
    </location>
</feature>
<reference evidence="2 3" key="1">
    <citation type="submission" date="2024-09" db="EMBL/GenBank/DDBJ databases">
        <title>Chromosome-scale assembly of Riccia fluitans.</title>
        <authorList>
            <person name="Paukszto L."/>
            <person name="Sawicki J."/>
            <person name="Karawczyk K."/>
            <person name="Piernik-Szablinska J."/>
            <person name="Szczecinska M."/>
            <person name="Mazdziarz M."/>
        </authorList>
    </citation>
    <scope>NUCLEOTIDE SEQUENCE [LARGE SCALE GENOMIC DNA]</scope>
    <source>
        <strain evidence="2">Rf_01</strain>
        <tissue evidence="2">Aerial parts of the thallus</tissue>
    </source>
</reference>
<dbReference type="Proteomes" id="UP001605036">
    <property type="component" value="Unassembled WGS sequence"/>
</dbReference>
<dbReference type="EMBL" id="JBHFFA010000006">
    <property type="protein sequence ID" value="KAL2620152.1"/>
    <property type="molecule type" value="Genomic_DNA"/>
</dbReference>
<organism evidence="2 3">
    <name type="scientific">Riccia fluitans</name>
    <dbReference type="NCBI Taxonomy" id="41844"/>
    <lineage>
        <taxon>Eukaryota</taxon>
        <taxon>Viridiplantae</taxon>
        <taxon>Streptophyta</taxon>
        <taxon>Embryophyta</taxon>
        <taxon>Marchantiophyta</taxon>
        <taxon>Marchantiopsida</taxon>
        <taxon>Marchantiidae</taxon>
        <taxon>Marchantiales</taxon>
        <taxon>Ricciaceae</taxon>
        <taxon>Riccia</taxon>
    </lineage>
</organism>
<name>A0ABD1Y366_9MARC</name>
<sequence>MAPLWAGSSRVSLLHAVTEPGDTSLTTGKENSLHPLQLEPERLSQEGIARRSRVVGRRDRKSRAILCSSLRSLSSPDKTSGRV</sequence>
<comment type="caution">
    <text evidence="2">The sequence shown here is derived from an EMBL/GenBank/DDBJ whole genome shotgun (WGS) entry which is preliminary data.</text>
</comment>
<evidence type="ECO:0000313" key="2">
    <source>
        <dbReference type="EMBL" id="KAL2620152.1"/>
    </source>
</evidence>
<protein>
    <submittedName>
        <fullName evidence="2">Uncharacterized protein</fullName>
    </submittedName>
</protein>
<keyword evidence="3" id="KW-1185">Reference proteome</keyword>
<proteinExistence type="predicted"/>
<feature type="compositionally biased region" description="Polar residues" evidence="1">
    <location>
        <begin position="21"/>
        <end position="30"/>
    </location>
</feature>
<evidence type="ECO:0000256" key="1">
    <source>
        <dbReference type="SAM" id="MobiDB-lite"/>
    </source>
</evidence>
<accession>A0ABD1Y366</accession>